<dbReference type="SMART" id="SM00320">
    <property type="entry name" value="WD40"/>
    <property type="match status" value="8"/>
</dbReference>
<feature type="repeat" description="WD" evidence="3">
    <location>
        <begin position="355"/>
        <end position="396"/>
    </location>
</feature>
<dbReference type="InterPro" id="IPR001680">
    <property type="entry name" value="WD40_rpt"/>
</dbReference>
<dbReference type="InterPro" id="IPR036322">
    <property type="entry name" value="WD40_repeat_dom_sf"/>
</dbReference>
<dbReference type="Gene3D" id="2.130.10.10">
    <property type="entry name" value="YVTN repeat-like/Quinoprotein amine dehydrogenase"/>
    <property type="match status" value="1"/>
</dbReference>
<proteinExistence type="predicted"/>
<feature type="compositionally biased region" description="Basic and acidic residues" evidence="4">
    <location>
        <begin position="1"/>
        <end position="20"/>
    </location>
</feature>
<dbReference type="SUPFAM" id="SSF50978">
    <property type="entry name" value="WD40 repeat-like"/>
    <property type="match status" value="1"/>
</dbReference>
<evidence type="ECO:0000256" key="3">
    <source>
        <dbReference type="PROSITE-ProRule" id="PRU00221"/>
    </source>
</evidence>
<dbReference type="SUPFAM" id="SSF63829">
    <property type="entry name" value="Calcium-dependent phosphotriesterase"/>
    <property type="match status" value="1"/>
</dbReference>
<organism evidence="5 6">
    <name type="scientific">Humicola insolens</name>
    <name type="common">Soft-rot fungus</name>
    <dbReference type="NCBI Taxonomy" id="85995"/>
    <lineage>
        <taxon>Eukaryota</taxon>
        <taxon>Fungi</taxon>
        <taxon>Dikarya</taxon>
        <taxon>Ascomycota</taxon>
        <taxon>Pezizomycotina</taxon>
        <taxon>Sordariomycetes</taxon>
        <taxon>Sordariomycetidae</taxon>
        <taxon>Sordariales</taxon>
        <taxon>Chaetomiaceae</taxon>
        <taxon>Mycothermus</taxon>
    </lineage>
</organism>
<comment type="caution">
    <text evidence="5">The sequence shown here is derived from an EMBL/GenBank/DDBJ whole genome shotgun (WGS) entry which is preliminary data.</text>
</comment>
<dbReference type="InterPro" id="IPR051179">
    <property type="entry name" value="WD_repeat_multifunction"/>
</dbReference>
<dbReference type="PANTHER" id="PTHR19857">
    <property type="entry name" value="MITOCHONDRIAL DIVISION PROTEIN 1-RELATED"/>
    <property type="match status" value="1"/>
</dbReference>
<evidence type="ECO:0000256" key="1">
    <source>
        <dbReference type="ARBA" id="ARBA00022574"/>
    </source>
</evidence>
<feature type="region of interest" description="Disordered" evidence="4">
    <location>
        <begin position="1"/>
        <end position="22"/>
    </location>
</feature>
<evidence type="ECO:0000256" key="2">
    <source>
        <dbReference type="ARBA" id="ARBA00022737"/>
    </source>
</evidence>
<feature type="repeat" description="WD" evidence="3">
    <location>
        <begin position="129"/>
        <end position="171"/>
    </location>
</feature>
<protein>
    <recommendedName>
        <fullName evidence="7">Ribosome biogenesis protein Sqt1</fullName>
    </recommendedName>
</protein>
<evidence type="ECO:0000313" key="5">
    <source>
        <dbReference type="EMBL" id="KAL1838644.1"/>
    </source>
</evidence>
<gene>
    <name evidence="5" type="ORF">VTJ49DRAFT_2451</name>
</gene>
<keyword evidence="1 3" id="KW-0853">WD repeat</keyword>
<sequence>MSSSDPHRDPEDAPEVLHEDDVAEVVEAQDVDGDLVMGDDDDDQDELVLQNDSIAYFDGHKDSVFCIAQHPLYPNLVATGGSEGDADDAPGKGYVIDTSAAAERPVLPPSYNSDPNAAQNPALKSIFAIEGHTDSINALAFTLPRGEFLVSGGMDGRLRVYAVSASSPSSAQFRFLGESQETEEVNWLAPCPSAEYPNTIAFGASDGSVWVLTLDASDPSNPIQIVQTYFLHTGPCTAGAWSPDGLLLATVSEDASLHVFDVWGVAGAKNLVTDNGQTVVSLTAADQRFEVEGGLYSVAISPTGSFVAAGGAGGAIRIVSLPRLSQPQAQQQSKSRQQAKSAATSSQAGAILAAVQVQTDSIETLAFSPSAPLLAAGSVDGSIAVFDTARSFALRRHLRGAHDGEAVVKLEFVRAASGPAAQAAGWLLTSCGLDGVVRRWDLRGATPGAAPAQAGQEGQAPAGLVKEWRGHRGGGEGGGVLGFVQGETGERVVTAGDDAVVLVFEA</sequence>
<dbReference type="Pfam" id="PF00400">
    <property type="entry name" value="WD40"/>
    <property type="match status" value="4"/>
</dbReference>
<evidence type="ECO:0008006" key="7">
    <source>
        <dbReference type="Google" id="ProtNLM"/>
    </source>
</evidence>
<dbReference type="InterPro" id="IPR015943">
    <property type="entry name" value="WD40/YVTN_repeat-like_dom_sf"/>
</dbReference>
<evidence type="ECO:0000313" key="6">
    <source>
        <dbReference type="Proteomes" id="UP001583172"/>
    </source>
</evidence>
<keyword evidence="2" id="KW-0677">Repeat</keyword>
<dbReference type="Proteomes" id="UP001583172">
    <property type="component" value="Unassembled WGS sequence"/>
</dbReference>
<dbReference type="EMBL" id="JAZGSY010000202">
    <property type="protein sequence ID" value="KAL1838644.1"/>
    <property type="molecule type" value="Genomic_DNA"/>
</dbReference>
<dbReference type="PROSITE" id="PS50294">
    <property type="entry name" value="WD_REPEATS_REGION"/>
    <property type="match status" value="1"/>
</dbReference>
<name>A0ABR3V9X7_HUMIN</name>
<dbReference type="PANTHER" id="PTHR19857:SF8">
    <property type="entry name" value="ANGIO-ASSOCIATED MIGRATORY CELL PROTEIN"/>
    <property type="match status" value="1"/>
</dbReference>
<keyword evidence="6" id="KW-1185">Reference proteome</keyword>
<dbReference type="PROSITE" id="PS50082">
    <property type="entry name" value="WD_REPEATS_2"/>
    <property type="match status" value="2"/>
</dbReference>
<accession>A0ABR3V9X7</accession>
<evidence type="ECO:0000256" key="4">
    <source>
        <dbReference type="SAM" id="MobiDB-lite"/>
    </source>
</evidence>
<reference evidence="5 6" key="1">
    <citation type="journal article" date="2024" name="Commun. Biol.">
        <title>Comparative genomic analysis of thermophilic fungi reveals convergent evolutionary adaptations and gene losses.</title>
        <authorList>
            <person name="Steindorff A.S."/>
            <person name="Aguilar-Pontes M.V."/>
            <person name="Robinson A.J."/>
            <person name="Andreopoulos B."/>
            <person name="LaButti K."/>
            <person name="Kuo A."/>
            <person name="Mondo S."/>
            <person name="Riley R."/>
            <person name="Otillar R."/>
            <person name="Haridas S."/>
            <person name="Lipzen A."/>
            <person name="Grimwood J."/>
            <person name="Schmutz J."/>
            <person name="Clum A."/>
            <person name="Reid I.D."/>
            <person name="Moisan M.C."/>
            <person name="Butler G."/>
            <person name="Nguyen T.T.M."/>
            <person name="Dewar K."/>
            <person name="Conant G."/>
            <person name="Drula E."/>
            <person name="Henrissat B."/>
            <person name="Hansel C."/>
            <person name="Singer S."/>
            <person name="Hutchinson M.I."/>
            <person name="de Vries R.P."/>
            <person name="Natvig D.O."/>
            <person name="Powell A.J."/>
            <person name="Tsang A."/>
            <person name="Grigoriev I.V."/>
        </authorList>
    </citation>
    <scope>NUCLEOTIDE SEQUENCE [LARGE SCALE GENOMIC DNA]</scope>
    <source>
        <strain evidence="5 6">CBS 620.91</strain>
    </source>
</reference>